<evidence type="ECO:0000313" key="14">
    <source>
        <dbReference type="Proteomes" id="UP000014760"/>
    </source>
</evidence>
<dbReference type="InterPro" id="IPR001441">
    <property type="entry name" value="UPP_synth-like"/>
</dbReference>
<evidence type="ECO:0000256" key="11">
    <source>
        <dbReference type="ARBA" id="ARBA00023136"/>
    </source>
</evidence>
<evidence type="ECO:0000256" key="7">
    <source>
        <dbReference type="ARBA" id="ARBA00022692"/>
    </source>
</evidence>
<dbReference type="SUPFAM" id="SSF64005">
    <property type="entry name" value="Undecaprenyl diphosphate synthase"/>
    <property type="match status" value="1"/>
</dbReference>
<keyword evidence="8" id="KW-0256">Endoplasmic reticulum</keyword>
<evidence type="ECO:0000256" key="5">
    <source>
        <dbReference type="ARBA" id="ARBA00012596"/>
    </source>
</evidence>
<keyword evidence="7" id="KW-0812">Transmembrane</keyword>
<accession>X2B1C2</accession>
<dbReference type="PANTHER" id="PTHR21528:SF0">
    <property type="entry name" value="DEHYDRODOLICHYL DIPHOSPHATE SYNTHASE COMPLEX SUBUNIT NUS1"/>
    <property type="match status" value="1"/>
</dbReference>
<evidence type="ECO:0000256" key="12">
    <source>
        <dbReference type="ARBA" id="ARBA00047353"/>
    </source>
</evidence>
<comment type="catalytic activity">
    <reaction evidence="12">
        <text>n isopentenyl diphosphate + (2E,6E)-farnesyl diphosphate = a di-trans,poly-cis-polyprenyl diphosphate + n diphosphate</text>
        <dbReference type="Rhea" id="RHEA:53008"/>
        <dbReference type="Rhea" id="RHEA-COMP:19494"/>
        <dbReference type="ChEBI" id="CHEBI:33019"/>
        <dbReference type="ChEBI" id="CHEBI:128769"/>
        <dbReference type="ChEBI" id="CHEBI:136960"/>
        <dbReference type="ChEBI" id="CHEBI:175763"/>
        <dbReference type="EC" id="2.5.1.87"/>
    </reaction>
</comment>
<keyword evidence="14" id="KW-1185">Reference proteome</keyword>
<dbReference type="UniPathway" id="UPA00378"/>
<dbReference type="OMA" id="AWSSCAG"/>
<dbReference type="GO" id="GO:0005789">
    <property type="term" value="C:endoplasmic reticulum membrane"/>
    <property type="evidence" value="ECO:0007669"/>
    <property type="project" value="UniProtKB-SubCell"/>
</dbReference>
<dbReference type="GO" id="GO:0045547">
    <property type="term" value="F:ditrans,polycis-polyprenyl diphosphate synthase [(2E,6E)-farnesyl diphosphate specific] activity"/>
    <property type="evidence" value="ECO:0007669"/>
    <property type="project" value="UniProtKB-EC"/>
</dbReference>
<organism evidence="13 14">
    <name type="scientific">Capitella teleta</name>
    <name type="common">Polychaete worm</name>
    <dbReference type="NCBI Taxonomy" id="283909"/>
    <lineage>
        <taxon>Eukaryota</taxon>
        <taxon>Metazoa</taxon>
        <taxon>Spiralia</taxon>
        <taxon>Lophotrochozoa</taxon>
        <taxon>Annelida</taxon>
        <taxon>Polychaeta</taxon>
        <taxon>Sedentaria</taxon>
        <taxon>Scolecida</taxon>
        <taxon>Capitellidae</taxon>
        <taxon>Capitella</taxon>
    </lineage>
</organism>
<keyword evidence="11" id="KW-0472">Membrane</keyword>
<dbReference type="Gene3D" id="3.40.1180.10">
    <property type="entry name" value="Decaprenyl diphosphate synthase-like"/>
    <property type="match status" value="1"/>
</dbReference>
<sequence length="263" mass="29559">MLSTVSPAGVILRFIHAFIYANQLILNYAYYVFKFLTVPLDKTPRLCQDAKTGRSDPSIRKLPLHVGILIAEDEVSLSDVARIVVWCFASGISHISIYDRKGFCKLHEEALKSHMSNHLRKMYQSSSNKAVVEVHIQKNGLSSNLNNGHSSQNSLEVRLFSADDGRGSIVQAAKSIATAVAQHRVSAEHVIPQYLDSILQEKVGLPDPDLLLKFGEVQCLMGCLPWQIRLSEIISHATHHNLDYKSFYSLIQQFNNTKQRFGR</sequence>
<dbReference type="HOGENOM" id="CLU_051870_2_1_1"/>
<comment type="cofactor">
    <cofactor evidence="1">
        <name>Mg(2+)</name>
        <dbReference type="ChEBI" id="CHEBI:18420"/>
    </cofactor>
</comment>
<evidence type="ECO:0000256" key="8">
    <source>
        <dbReference type="ARBA" id="ARBA00022824"/>
    </source>
</evidence>
<comment type="pathway">
    <text evidence="3">Protein modification; protein glycosylation.</text>
</comment>
<reference evidence="13" key="3">
    <citation type="submission" date="2015-06" db="UniProtKB">
        <authorList>
            <consortium name="EnsemblMetazoa"/>
        </authorList>
    </citation>
    <scope>IDENTIFICATION</scope>
</reference>
<evidence type="ECO:0000256" key="1">
    <source>
        <dbReference type="ARBA" id="ARBA00001946"/>
    </source>
</evidence>
<dbReference type="Proteomes" id="UP000014760">
    <property type="component" value="Unassembled WGS sequence"/>
</dbReference>
<evidence type="ECO:0000256" key="10">
    <source>
        <dbReference type="ARBA" id="ARBA00022989"/>
    </source>
</evidence>
<dbReference type="InterPro" id="IPR038887">
    <property type="entry name" value="Nus1/NgBR"/>
</dbReference>
<dbReference type="PANTHER" id="PTHR21528">
    <property type="entry name" value="DEHYDRODOLICHYL DIPHOSPHATE SYNTHASE COMPLEX SUBUNIT NUS1"/>
    <property type="match status" value="1"/>
</dbReference>
<evidence type="ECO:0000256" key="9">
    <source>
        <dbReference type="ARBA" id="ARBA00022842"/>
    </source>
</evidence>
<dbReference type="EMBL" id="AMQN01000220">
    <property type="status" value="NOT_ANNOTATED_CDS"/>
    <property type="molecule type" value="Genomic_DNA"/>
</dbReference>
<evidence type="ECO:0000256" key="3">
    <source>
        <dbReference type="ARBA" id="ARBA00004922"/>
    </source>
</evidence>
<keyword evidence="10" id="KW-1133">Transmembrane helix</keyword>
<dbReference type="InterPro" id="IPR036424">
    <property type="entry name" value="UPP_synth-like_sf"/>
</dbReference>
<evidence type="ECO:0000256" key="4">
    <source>
        <dbReference type="ARBA" id="ARBA00005432"/>
    </source>
</evidence>
<dbReference type="GO" id="GO:1904423">
    <property type="term" value="C:dehydrodolichyl diphosphate synthase complex"/>
    <property type="evidence" value="ECO:0007669"/>
    <property type="project" value="InterPro"/>
</dbReference>
<keyword evidence="9" id="KW-0460">Magnesium</keyword>
<reference evidence="14" key="1">
    <citation type="submission" date="2012-12" db="EMBL/GenBank/DDBJ databases">
        <authorList>
            <person name="Hellsten U."/>
            <person name="Grimwood J."/>
            <person name="Chapman J.A."/>
            <person name="Shapiro H."/>
            <person name="Aerts A."/>
            <person name="Otillar R.P."/>
            <person name="Terry A.Y."/>
            <person name="Boore J.L."/>
            <person name="Simakov O."/>
            <person name="Marletaz F."/>
            <person name="Cho S.-J."/>
            <person name="Edsinger-Gonzales E."/>
            <person name="Havlak P."/>
            <person name="Kuo D.-H."/>
            <person name="Larsson T."/>
            <person name="Lv J."/>
            <person name="Arendt D."/>
            <person name="Savage R."/>
            <person name="Osoegawa K."/>
            <person name="de Jong P."/>
            <person name="Lindberg D.R."/>
            <person name="Seaver E.C."/>
            <person name="Weisblat D.A."/>
            <person name="Putnam N.H."/>
            <person name="Grigoriev I.V."/>
            <person name="Rokhsar D.S."/>
        </authorList>
    </citation>
    <scope>NUCLEOTIDE SEQUENCE</scope>
    <source>
        <strain evidence="14">I ESC-2004</strain>
    </source>
</reference>
<dbReference type="OrthoDB" id="19639at2759"/>
<dbReference type="EnsemblMetazoa" id="CapteT229076">
    <property type="protein sequence ID" value="CapteP229076"/>
    <property type="gene ID" value="CapteG229076"/>
</dbReference>
<dbReference type="Pfam" id="PF01255">
    <property type="entry name" value="Prenyltransf"/>
    <property type="match status" value="1"/>
</dbReference>
<comment type="subcellular location">
    <subcellularLocation>
        <location evidence="2">Endoplasmic reticulum membrane</location>
    </subcellularLocation>
</comment>
<name>X2B1C2_CAPTE</name>
<evidence type="ECO:0000256" key="6">
    <source>
        <dbReference type="ARBA" id="ARBA00022679"/>
    </source>
</evidence>
<dbReference type="EC" id="2.5.1.87" evidence="5"/>
<evidence type="ECO:0000313" key="13">
    <source>
        <dbReference type="EnsemblMetazoa" id="CapteP229076"/>
    </source>
</evidence>
<reference evidence="14" key="2">
    <citation type="journal article" date="2013" name="Nature">
        <title>Insights into bilaterian evolution from three spiralian genomes.</title>
        <authorList>
            <person name="Simakov O."/>
            <person name="Marletaz F."/>
            <person name="Cho S.J."/>
            <person name="Edsinger-Gonzales E."/>
            <person name="Havlak P."/>
            <person name="Hellsten U."/>
            <person name="Kuo D.H."/>
            <person name="Larsson T."/>
            <person name="Lv J."/>
            <person name="Arendt D."/>
            <person name="Savage R."/>
            <person name="Osoegawa K."/>
            <person name="de Jong P."/>
            <person name="Grimwood J."/>
            <person name="Chapman J.A."/>
            <person name="Shapiro H."/>
            <person name="Aerts A."/>
            <person name="Otillar R.P."/>
            <person name="Terry A.Y."/>
            <person name="Boore J.L."/>
            <person name="Grigoriev I.V."/>
            <person name="Lindberg D.R."/>
            <person name="Seaver E.C."/>
            <person name="Weisblat D.A."/>
            <person name="Putnam N.H."/>
            <person name="Rokhsar D.S."/>
        </authorList>
    </citation>
    <scope>NUCLEOTIDE SEQUENCE</scope>
    <source>
        <strain evidence="14">I ESC-2004</strain>
    </source>
</reference>
<dbReference type="AlphaFoldDB" id="X2B1C2"/>
<protein>
    <recommendedName>
        <fullName evidence="5">ditrans,polycis-polyprenyl diphosphate synthase [(2E,6E)-farnesyldiphosphate specific]</fullName>
        <ecNumber evidence="5">2.5.1.87</ecNumber>
    </recommendedName>
</protein>
<keyword evidence="6" id="KW-0808">Transferase</keyword>
<proteinExistence type="inferred from homology"/>
<evidence type="ECO:0000256" key="2">
    <source>
        <dbReference type="ARBA" id="ARBA00004586"/>
    </source>
</evidence>
<comment type="similarity">
    <text evidence="4">Belongs to the UPP synthase family.</text>
</comment>